<dbReference type="GO" id="GO:0005507">
    <property type="term" value="F:copper ion binding"/>
    <property type="evidence" value="ECO:0007669"/>
    <property type="project" value="InterPro"/>
</dbReference>
<evidence type="ECO:0000256" key="6">
    <source>
        <dbReference type="ARBA" id="ARBA00023008"/>
    </source>
</evidence>
<dbReference type="PANTHER" id="PTHR10638:SF91">
    <property type="entry name" value="AMINE OXIDASE"/>
    <property type="match status" value="1"/>
</dbReference>
<dbReference type="SUPFAM" id="SSF54416">
    <property type="entry name" value="Amine oxidase N-terminal region"/>
    <property type="match status" value="1"/>
</dbReference>
<dbReference type="InterPro" id="IPR015798">
    <property type="entry name" value="Cu_amine_oxidase_C"/>
</dbReference>
<evidence type="ECO:0000256" key="7">
    <source>
        <dbReference type="PIRSR" id="PIRSR600269-51"/>
    </source>
</evidence>
<dbReference type="Gene3D" id="2.70.98.20">
    <property type="entry name" value="Copper amine oxidase, catalytic domain"/>
    <property type="match status" value="2"/>
</dbReference>
<proteinExistence type="inferred from homology"/>
<dbReference type="AlphaFoldDB" id="A0A1E3PL33"/>
<sequence>MTSHPLDQLSVDEIRTKLLELAVQSKSGSHPTIDFFEANATIEGIFEAPDSKAAIKKCGLENKIHTKPKTNDPGSNNYAFPTRFVPVYNILDNVLDKKFIRIDWCATGSDEDDISEFNYGTREGNPDDLLYCVAISWQKWKFIVGFTTREGMVIHDVTYDGRNFFYRLSISEMAVLYADSRPSPHRKMSFYFGDYAGGNYVNELNLGCDSLGTIKYFNDNVIDPTGNPVTKKNVMCMHKQDDDVGWKHTNYRTGAVAVVRRRILALQTFLTVANYEATGIVSTQAINTGNTSKWGTAVSPAIDGYNNTAMIAETKTYLIDPVTNLNGNTFNLEYTPFETSGHTEWDVKKNMYISIVNESKVNPISGRNVGYKLGHLATPLLLAAEGLVHRSRTAFATPGLWITKYRHQESCAGGV</sequence>
<evidence type="ECO:0000313" key="10">
    <source>
        <dbReference type="EMBL" id="ODQ65662.1"/>
    </source>
</evidence>
<dbReference type="PANTHER" id="PTHR10638">
    <property type="entry name" value="COPPER AMINE OXIDASE"/>
    <property type="match status" value="1"/>
</dbReference>
<evidence type="ECO:0000313" key="11">
    <source>
        <dbReference type="Proteomes" id="UP000095009"/>
    </source>
</evidence>
<feature type="domain" description="Copper amine oxidase catalytic" evidence="9">
    <location>
        <begin position="135"/>
        <end position="414"/>
    </location>
</feature>
<dbReference type="GO" id="GO:0008131">
    <property type="term" value="F:primary methylamine oxidase activity"/>
    <property type="evidence" value="ECO:0007669"/>
    <property type="project" value="InterPro"/>
</dbReference>
<protein>
    <recommendedName>
        <fullName evidence="8">Amine oxidase</fullName>
        <ecNumber evidence="8">1.4.3.-</ecNumber>
    </recommendedName>
</protein>
<comment type="cofactor">
    <cofactor evidence="1">
        <name>Cu cation</name>
        <dbReference type="ChEBI" id="CHEBI:23378"/>
    </cofactor>
</comment>
<organism evidence="10 11">
    <name type="scientific">Nadsonia fulvescens var. elongata DSM 6958</name>
    <dbReference type="NCBI Taxonomy" id="857566"/>
    <lineage>
        <taxon>Eukaryota</taxon>
        <taxon>Fungi</taxon>
        <taxon>Dikarya</taxon>
        <taxon>Ascomycota</taxon>
        <taxon>Saccharomycotina</taxon>
        <taxon>Dipodascomycetes</taxon>
        <taxon>Dipodascales</taxon>
        <taxon>Dipodascales incertae sedis</taxon>
        <taxon>Nadsonia</taxon>
    </lineage>
</organism>
<dbReference type="OrthoDB" id="5379943at2759"/>
<dbReference type="EMBL" id="KV454409">
    <property type="protein sequence ID" value="ODQ65662.1"/>
    <property type="molecule type" value="Genomic_DNA"/>
</dbReference>
<evidence type="ECO:0000256" key="5">
    <source>
        <dbReference type="ARBA" id="ARBA00023002"/>
    </source>
</evidence>
<evidence type="ECO:0000256" key="8">
    <source>
        <dbReference type="RuleBase" id="RU000672"/>
    </source>
</evidence>
<dbReference type="Pfam" id="PF01179">
    <property type="entry name" value="Cu_amine_oxid"/>
    <property type="match status" value="1"/>
</dbReference>
<keyword evidence="6 8" id="KW-0186">Copper</keyword>
<evidence type="ECO:0000259" key="9">
    <source>
        <dbReference type="Pfam" id="PF01179"/>
    </source>
</evidence>
<keyword evidence="11" id="KW-1185">Reference proteome</keyword>
<dbReference type="GO" id="GO:0009308">
    <property type="term" value="P:amine metabolic process"/>
    <property type="evidence" value="ECO:0007669"/>
    <property type="project" value="UniProtKB-UniRule"/>
</dbReference>
<evidence type="ECO:0000256" key="4">
    <source>
        <dbReference type="ARBA" id="ARBA00022772"/>
    </source>
</evidence>
<feature type="modified residue" description="2',4',5'-topaquinone" evidence="7">
    <location>
        <position position="275"/>
    </location>
</feature>
<evidence type="ECO:0000256" key="1">
    <source>
        <dbReference type="ARBA" id="ARBA00001935"/>
    </source>
</evidence>
<dbReference type="GO" id="GO:0048038">
    <property type="term" value="F:quinone binding"/>
    <property type="evidence" value="ECO:0007669"/>
    <property type="project" value="InterPro"/>
</dbReference>
<dbReference type="EC" id="1.4.3.-" evidence="8"/>
<dbReference type="SUPFAM" id="SSF49998">
    <property type="entry name" value="Amine oxidase catalytic domain"/>
    <property type="match status" value="1"/>
</dbReference>
<keyword evidence="5 8" id="KW-0560">Oxidoreductase</keyword>
<dbReference type="InterPro" id="IPR016182">
    <property type="entry name" value="Cu_amine_oxidase_N-reg"/>
</dbReference>
<name>A0A1E3PL33_9ASCO</name>
<comment type="similarity">
    <text evidence="2 8">Belongs to the copper/topaquinone oxidase family.</text>
</comment>
<keyword evidence="3 8" id="KW-0479">Metal-binding</keyword>
<keyword evidence="4 7" id="KW-0801">TPQ</keyword>
<comment type="cofactor">
    <cofactor evidence="8">
        <name>Cu cation</name>
        <dbReference type="ChEBI" id="CHEBI:23378"/>
    </cofactor>
    <text evidence="8">Contains 1 topaquinone per subunit.</text>
</comment>
<evidence type="ECO:0000256" key="2">
    <source>
        <dbReference type="ARBA" id="ARBA00007983"/>
    </source>
</evidence>
<dbReference type="Proteomes" id="UP000095009">
    <property type="component" value="Unassembled WGS sequence"/>
</dbReference>
<dbReference type="InterPro" id="IPR000269">
    <property type="entry name" value="Cu_amine_oxidase"/>
</dbReference>
<comment type="PTM">
    <text evidence="7 8">Topaquinone (TPQ) is generated by copper-dependent autoxidation of a specific tyrosyl residue.</text>
</comment>
<evidence type="ECO:0000256" key="3">
    <source>
        <dbReference type="ARBA" id="ARBA00022723"/>
    </source>
</evidence>
<dbReference type="InterPro" id="IPR036460">
    <property type="entry name" value="Cu_amine_oxidase_C_sf"/>
</dbReference>
<dbReference type="STRING" id="857566.A0A1E3PL33"/>
<gene>
    <name evidence="10" type="ORF">NADFUDRAFT_50945</name>
</gene>
<accession>A0A1E3PL33</accession>
<reference evidence="10 11" key="1">
    <citation type="journal article" date="2016" name="Proc. Natl. Acad. Sci. U.S.A.">
        <title>Comparative genomics of biotechnologically important yeasts.</title>
        <authorList>
            <person name="Riley R."/>
            <person name="Haridas S."/>
            <person name="Wolfe K.H."/>
            <person name="Lopes M.R."/>
            <person name="Hittinger C.T."/>
            <person name="Goeker M."/>
            <person name="Salamov A.A."/>
            <person name="Wisecaver J.H."/>
            <person name="Long T.M."/>
            <person name="Calvey C.H."/>
            <person name="Aerts A.L."/>
            <person name="Barry K.W."/>
            <person name="Choi C."/>
            <person name="Clum A."/>
            <person name="Coughlan A.Y."/>
            <person name="Deshpande S."/>
            <person name="Douglass A.P."/>
            <person name="Hanson S.J."/>
            <person name="Klenk H.-P."/>
            <person name="LaButti K.M."/>
            <person name="Lapidus A."/>
            <person name="Lindquist E.A."/>
            <person name="Lipzen A.M."/>
            <person name="Meier-Kolthoff J.P."/>
            <person name="Ohm R.A."/>
            <person name="Otillar R.P."/>
            <person name="Pangilinan J.L."/>
            <person name="Peng Y."/>
            <person name="Rokas A."/>
            <person name="Rosa C.A."/>
            <person name="Scheuner C."/>
            <person name="Sibirny A.A."/>
            <person name="Slot J.C."/>
            <person name="Stielow J.B."/>
            <person name="Sun H."/>
            <person name="Kurtzman C.P."/>
            <person name="Blackwell M."/>
            <person name="Grigoriev I.V."/>
            <person name="Jeffries T.W."/>
        </authorList>
    </citation>
    <scope>NUCLEOTIDE SEQUENCE [LARGE SCALE GENOMIC DNA]</scope>
    <source>
        <strain evidence="10 11">DSM 6958</strain>
    </source>
</reference>